<evidence type="ECO:0000313" key="2">
    <source>
        <dbReference type="Proteomes" id="UP000620124"/>
    </source>
</evidence>
<dbReference type="EMBL" id="JACAZI010000014">
    <property type="protein sequence ID" value="KAF7344933.1"/>
    <property type="molecule type" value="Genomic_DNA"/>
</dbReference>
<name>A0A8H6XP65_9AGAR</name>
<keyword evidence="2" id="KW-1185">Reference proteome</keyword>
<dbReference type="Proteomes" id="UP000620124">
    <property type="component" value="Unassembled WGS sequence"/>
</dbReference>
<organism evidence="1 2">
    <name type="scientific">Mycena venus</name>
    <dbReference type="NCBI Taxonomy" id="2733690"/>
    <lineage>
        <taxon>Eukaryota</taxon>
        <taxon>Fungi</taxon>
        <taxon>Dikarya</taxon>
        <taxon>Basidiomycota</taxon>
        <taxon>Agaricomycotina</taxon>
        <taxon>Agaricomycetes</taxon>
        <taxon>Agaricomycetidae</taxon>
        <taxon>Agaricales</taxon>
        <taxon>Marasmiineae</taxon>
        <taxon>Mycenaceae</taxon>
        <taxon>Mycena</taxon>
    </lineage>
</organism>
<protein>
    <submittedName>
        <fullName evidence="1">Uncharacterized protein</fullName>
    </submittedName>
</protein>
<accession>A0A8H6XP65</accession>
<proteinExistence type="predicted"/>
<dbReference type="OrthoDB" id="192148at2759"/>
<gene>
    <name evidence="1" type="ORF">MVEN_01655800</name>
</gene>
<sequence length="374" mass="41779">MVPASFAHKSNILDTSLAATVQVTTLLSNAAKFAPVPYLDIISALKQSILATAQDVRKNNEALQRLAGDAHKLICAAERVDQTTRRNLRDDLDALVVAIKAISGSAPSSRRSHRIWAPWLKHKKIDASTISAYRQKIIQEFDLFALKIQIRVEADIRNISDELENMAPILKCQASQSDVFHERQPSVPAAVQNMLFEHVDSILPVLGVCIAFKQAPSVLQISRVLAIDVNQVISQLGYISAYVGSQFDSTNSLADVELPRDLEQWLVSPEHAGELWIDVSRYHSRIAQWCLVGKRTYDVRDVLYKANNWAFHVCHSDASEELYKALVDSELPSHSTSQSHVKLQCVINWLKSQRDPSQELISAFEALFGKHPGR</sequence>
<comment type="caution">
    <text evidence="1">The sequence shown here is derived from an EMBL/GenBank/DDBJ whole genome shotgun (WGS) entry which is preliminary data.</text>
</comment>
<evidence type="ECO:0000313" key="1">
    <source>
        <dbReference type="EMBL" id="KAF7344933.1"/>
    </source>
</evidence>
<reference evidence="1" key="1">
    <citation type="submission" date="2020-05" db="EMBL/GenBank/DDBJ databases">
        <title>Mycena genomes resolve the evolution of fungal bioluminescence.</title>
        <authorList>
            <person name="Tsai I.J."/>
        </authorList>
    </citation>
    <scope>NUCLEOTIDE SEQUENCE</scope>
    <source>
        <strain evidence="1">CCC161011</strain>
    </source>
</reference>
<dbReference type="AlphaFoldDB" id="A0A8H6XP65"/>